<dbReference type="PANTHER" id="PTHR21017">
    <property type="entry name" value="NIPSNAP-RELATED"/>
    <property type="match status" value="1"/>
</dbReference>
<dbReference type="PANTHER" id="PTHR21017:SF17">
    <property type="entry name" value="PROTEIN NIPSNAP"/>
    <property type="match status" value="1"/>
</dbReference>
<comment type="caution">
    <text evidence="3">The sequence shown here is derived from an EMBL/GenBank/DDBJ whole genome shotgun (WGS) entry which is preliminary data.</text>
</comment>
<sequence>METGSVHELLVEPHALGGQGGVLAAHAARGGARIGAWSTEYGPLNRVVSLWAAPADPRPEEEAAADDWLHPRSLARRLQVRRAVRPELLSAPCLELRMYAARPGQCDDFLAALLQALPFRERYSPCAAVWKSSERDVEIAVHLWAYENLQQRMAARSAAMQDPDWSAYRASIRPMLASLQAWLLLPLAKEVR</sequence>
<gene>
    <name evidence="3" type="ORF">HHL11_27215</name>
</gene>
<keyword evidence="4" id="KW-1185">Reference proteome</keyword>
<protein>
    <recommendedName>
        <fullName evidence="2">NIPSNAP domain-containing protein</fullName>
    </recommendedName>
</protein>
<organism evidence="3 4">
    <name type="scientific">Ramlibacter agri</name>
    <dbReference type="NCBI Taxonomy" id="2728837"/>
    <lineage>
        <taxon>Bacteria</taxon>
        <taxon>Pseudomonadati</taxon>
        <taxon>Pseudomonadota</taxon>
        <taxon>Betaproteobacteria</taxon>
        <taxon>Burkholderiales</taxon>
        <taxon>Comamonadaceae</taxon>
        <taxon>Ramlibacter</taxon>
    </lineage>
</organism>
<dbReference type="InterPro" id="IPR051557">
    <property type="entry name" value="NipSnap_domain"/>
</dbReference>
<proteinExistence type="inferred from homology"/>
<evidence type="ECO:0000256" key="1">
    <source>
        <dbReference type="ARBA" id="ARBA00005291"/>
    </source>
</evidence>
<name>A0A848HDC4_9BURK</name>
<dbReference type="Proteomes" id="UP000541185">
    <property type="component" value="Unassembled WGS sequence"/>
</dbReference>
<evidence type="ECO:0000313" key="3">
    <source>
        <dbReference type="EMBL" id="NML47470.1"/>
    </source>
</evidence>
<dbReference type="Pfam" id="PF07978">
    <property type="entry name" value="NIPSNAP"/>
    <property type="match status" value="1"/>
</dbReference>
<reference evidence="3 4" key="1">
    <citation type="submission" date="2020-04" db="EMBL/GenBank/DDBJ databases">
        <title>Ramlibacter sp. G-1-2-2 isolated from soil.</title>
        <authorList>
            <person name="Dahal R.H."/>
        </authorList>
    </citation>
    <scope>NUCLEOTIDE SEQUENCE [LARGE SCALE GENOMIC DNA]</scope>
    <source>
        <strain evidence="3 4">G-1-2-2</strain>
    </source>
</reference>
<accession>A0A848HDC4</accession>
<dbReference type="InterPro" id="IPR011008">
    <property type="entry name" value="Dimeric_a/b-barrel"/>
</dbReference>
<comment type="similarity">
    <text evidence="1">Belongs to the NipSnap family.</text>
</comment>
<dbReference type="Gene3D" id="3.30.70.100">
    <property type="match status" value="1"/>
</dbReference>
<evidence type="ECO:0000313" key="4">
    <source>
        <dbReference type="Proteomes" id="UP000541185"/>
    </source>
</evidence>
<dbReference type="EMBL" id="JABBFX010000003">
    <property type="protein sequence ID" value="NML47470.1"/>
    <property type="molecule type" value="Genomic_DNA"/>
</dbReference>
<evidence type="ECO:0000259" key="2">
    <source>
        <dbReference type="Pfam" id="PF07978"/>
    </source>
</evidence>
<dbReference type="InterPro" id="IPR012577">
    <property type="entry name" value="NIPSNAP"/>
</dbReference>
<feature type="domain" description="NIPSNAP" evidence="2">
    <location>
        <begin position="95"/>
        <end position="187"/>
    </location>
</feature>
<dbReference type="RefSeq" id="WP_169421746.1">
    <property type="nucleotide sequence ID" value="NZ_JABBFX010000003.1"/>
</dbReference>
<dbReference type="SUPFAM" id="SSF54909">
    <property type="entry name" value="Dimeric alpha+beta barrel"/>
    <property type="match status" value="1"/>
</dbReference>
<dbReference type="AlphaFoldDB" id="A0A848HDC4"/>